<dbReference type="SUPFAM" id="SSF48452">
    <property type="entry name" value="TPR-like"/>
    <property type="match status" value="1"/>
</dbReference>
<comment type="caution">
    <text evidence="2">The sequence shown here is derived from an EMBL/GenBank/DDBJ whole genome shotgun (WGS) entry which is preliminary data.</text>
</comment>
<dbReference type="Gene3D" id="1.25.40.10">
    <property type="entry name" value="Tetratricopeptide repeat domain"/>
    <property type="match status" value="2"/>
</dbReference>
<feature type="region of interest" description="Disordered" evidence="1">
    <location>
        <begin position="260"/>
        <end position="282"/>
    </location>
</feature>
<dbReference type="InterPro" id="IPR019734">
    <property type="entry name" value="TPR_rpt"/>
</dbReference>
<dbReference type="EMBL" id="BJTG01000005">
    <property type="protein sequence ID" value="GEJ57673.1"/>
    <property type="molecule type" value="Genomic_DNA"/>
</dbReference>
<evidence type="ECO:0000313" key="3">
    <source>
        <dbReference type="Proteomes" id="UP000503640"/>
    </source>
</evidence>
<name>A0A7I9VMP4_9BACT</name>
<protein>
    <recommendedName>
        <fullName evidence="4">Tetratricopeptide repeat protein</fullName>
    </recommendedName>
</protein>
<evidence type="ECO:0008006" key="4">
    <source>
        <dbReference type="Google" id="ProtNLM"/>
    </source>
</evidence>
<gene>
    <name evidence="2" type="ORF">AMYX_24140</name>
</gene>
<dbReference type="InterPro" id="IPR011990">
    <property type="entry name" value="TPR-like_helical_dom_sf"/>
</dbReference>
<dbReference type="Pfam" id="PF13174">
    <property type="entry name" value="TPR_6"/>
    <property type="match status" value="1"/>
</dbReference>
<sequence>MIAPPPSRARALVALAAALLACGGAARRLDGANAARRAGKPAEALAGYQEVLAELGEGRLPEGDAALRLKALRGAGDVAYLELGDFTQAVSYYRRVVALYPGTEEAWKARAMTGDIYLQRFGDAMGAIAQWADIAQGDAPEASAYQLKVATAYLDLRNYEQARTEARLLRERWPDSDVADEAQLLTAQAWALEKRSDEAQRAFQALLERRPRPELRARALEGQAGLAADAGKLDRALALYEQALDGHPRPDTLRLALAKVKARRERSRTSAPGDRASAFGHE</sequence>
<evidence type="ECO:0000313" key="2">
    <source>
        <dbReference type="EMBL" id="GEJ57673.1"/>
    </source>
</evidence>
<proteinExistence type="predicted"/>
<dbReference type="AlphaFoldDB" id="A0A7I9VMP4"/>
<dbReference type="RefSeq" id="WP_235969594.1">
    <property type="nucleotide sequence ID" value="NZ_BJTG01000005.1"/>
</dbReference>
<dbReference type="Proteomes" id="UP000503640">
    <property type="component" value="Unassembled WGS sequence"/>
</dbReference>
<organism evidence="2 3">
    <name type="scientific">Anaeromyxobacter diazotrophicus</name>
    <dbReference type="NCBI Taxonomy" id="2590199"/>
    <lineage>
        <taxon>Bacteria</taxon>
        <taxon>Pseudomonadati</taxon>
        <taxon>Myxococcota</taxon>
        <taxon>Myxococcia</taxon>
        <taxon>Myxococcales</taxon>
        <taxon>Cystobacterineae</taxon>
        <taxon>Anaeromyxobacteraceae</taxon>
        <taxon>Anaeromyxobacter</taxon>
    </lineage>
</organism>
<keyword evidence="3" id="KW-1185">Reference proteome</keyword>
<evidence type="ECO:0000256" key="1">
    <source>
        <dbReference type="SAM" id="MobiDB-lite"/>
    </source>
</evidence>
<dbReference type="Pfam" id="PF13432">
    <property type="entry name" value="TPR_16"/>
    <property type="match status" value="2"/>
</dbReference>
<accession>A0A7I9VMP4</accession>
<reference evidence="3" key="1">
    <citation type="journal article" date="2020" name="Appl. Environ. Microbiol.">
        <title>Diazotrophic Anaeromyxobacter Isolates from Soils.</title>
        <authorList>
            <person name="Masuda Y."/>
            <person name="Yamanaka H."/>
            <person name="Xu Z.X."/>
            <person name="Shiratori Y."/>
            <person name="Aono T."/>
            <person name="Amachi S."/>
            <person name="Senoo K."/>
            <person name="Itoh H."/>
        </authorList>
    </citation>
    <scope>NUCLEOTIDE SEQUENCE [LARGE SCALE GENOMIC DNA]</scope>
    <source>
        <strain evidence="3">R267</strain>
    </source>
</reference>